<keyword evidence="9 12" id="KW-0408">Iron</keyword>
<evidence type="ECO:0000256" key="3">
    <source>
        <dbReference type="ARBA" id="ARBA00007244"/>
    </source>
</evidence>
<evidence type="ECO:0000256" key="2">
    <source>
        <dbReference type="ARBA" id="ARBA00004141"/>
    </source>
</evidence>
<feature type="transmembrane region" description="Helical" evidence="13">
    <location>
        <begin position="50"/>
        <end position="67"/>
    </location>
</feature>
<proteinExistence type="inferred from homology"/>
<reference evidence="14 15" key="1">
    <citation type="submission" date="2016-10" db="EMBL/GenBank/DDBJ databases">
        <title>Draft Genome sequence of Roseomonas sp. strain M3.</title>
        <authorList>
            <person name="Subhash Y."/>
            <person name="Lee S."/>
        </authorList>
    </citation>
    <scope>NUCLEOTIDE SEQUENCE [LARGE SCALE GENOMIC DNA]</scope>
    <source>
        <strain evidence="14 15">M3</strain>
    </source>
</reference>
<protein>
    <recommendedName>
        <fullName evidence="4">Succinate dehydrogenase cytochrome b556 subunit</fullName>
    </recommendedName>
</protein>
<sequence>MSSMKDAREATFIGRRTDGTRIRRPLSPHLQVYDMVQITSGLSVLNRATGIAWTVGSAFLVWWLMAAASGPQALAKAQWFFSSFLGILVLAGMTAVAWFHTFAGIRHLMWDAGHGFDLPSTWKTGKAVMVATGVATVLTWLIALISW</sequence>
<organism evidence="14 15">
    <name type="scientific">Teichococcus deserti</name>
    <dbReference type="NCBI Taxonomy" id="1817963"/>
    <lineage>
        <taxon>Bacteria</taxon>
        <taxon>Pseudomonadati</taxon>
        <taxon>Pseudomonadota</taxon>
        <taxon>Alphaproteobacteria</taxon>
        <taxon>Acetobacterales</taxon>
        <taxon>Roseomonadaceae</taxon>
        <taxon>Roseomonas</taxon>
    </lineage>
</organism>
<evidence type="ECO:0000256" key="12">
    <source>
        <dbReference type="PIRSR" id="PIRSR000178-1"/>
    </source>
</evidence>
<dbReference type="GO" id="GO:0016020">
    <property type="term" value="C:membrane"/>
    <property type="evidence" value="ECO:0007669"/>
    <property type="project" value="UniProtKB-SubCell"/>
</dbReference>
<dbReference type="PROSITE" id="PS01001">
    <property type="entry name" value="SDH_CYT_2"/>
    <property type="match status" value="1"/>
</dbReference>
<evidence type="ECO:0000256" key="10">
    <source>
        <dbReference type="ARBA" id="ARBA00023136"/>
    </source>
</evidence>
<evidence type="ECO:0000256" key="7">
    <source>
        <dbReference type="ARBA" id="ARBA00022723"/>
    </source>
</evidence>
<comment type="subunit">
    <text evidence="11">Part of an enzyme complex containing four subunits: a flavoprotein, an iron-sulfur protein, plus two membrane-anchoring proteins, SdhC and SdhD. The complex can form homotrimers.</text>
</comment>
<dbReference type="AlphaFoldDB" id="A0A1V2H283"/>
<evidence type="ECO:0000313" key="15">
    <source>
        <dbReference type="Proteomes" id="UP000188879"/>
    </source>
</evidence>
<dbReference type="GO" id="GO:0006099">
    <property type="term" value="P:tricarboxylic acid cycle"/>
    <property type="evidence" value="ECO:0007669"/>
    <property type="project" value="InterPro"/>
</dbReference>
<dbReference type="InterPro" id="IPR034804">
    <property type="entry name" value="SQR/QFR_C/D"/>
</dbReference>
<evidence type="ECO:0000256" key="6">
    <source>
        <dbReference type="ARBA" id="ARBA00022692"/>
    </source>
</evidence>
<evidence type="ECO:0000256" key="11">
    <source>
        <dbReference type="ARBA" id="ARBA00025912"/>
    </source>
</evidence>
<dbReference type="Gene3D" id="1.20.1300.10">
    <property type="entry name" value="Fumarate reductase/succinate dehydrogenase, transmembrane subunit"/>
    <property type="match status" value="1"/>
</dbReference>
<dbReference type="SUPFAM" id="SSF81343">
    <property type="entry name" value="Fumarate reductase respiratory complex transmembrane subunits"/>
    <property type="match status" value="1"/>
</dbReference>
<comment type="subcellular location">
    <subcellularLocation>
        <location evidence="2">Membrane</location>
        <topology evidence="2">Multi-pass membrane protein</topology>
    </subcellularLocation>
</comment>
<dbReference type="OrthoDB" id="9799441at2"/>
<gene>
    <name evidence="14" type="ORF">BKE38_14355</name>
</gene>
<feature type="binding site" description="axial binding residue" evidence="12">
    <location>
        <position position="100"/>
    </location>
    <ligand>
        <name>heme</name>
        <dbReference type="ChEBI" id="CHEBI:30413"/>
        <note>ligand shared with second transmembrane subunit</note>
    </ligand>
    <ligandPart>
        <name>Fe</name>
        <dbReference type="ChEBI" id="CHEBI:18248"/>
    </ligandPart>
</feature>
<dbReference type="Pfam" id="PF01127">
    <property type="entry name" value="Sdh_cyt"/>
    <property type="match status" value="1"/>
</dbReference>
<dbReference type="PANTHER" id="PTHR10978">
    <property type="entry name" value="SUCCINATE DEHYDROGENASE CYTOCHROME B560 SUBUNIT"/>
    <property type="match status" value="1"/>
</dbReference>
<comment type="function">
    <text evidence="1">Membrane-anchoring subunit of succinate dehydrogenase (SDH).</text>
</comment>
<evidence type="ECO:0000256" key="4">
    <source>
        <dbReference type="ARBA" id="ARBA00020076"/>
    </source>
</evidence>
<evidence type="ECO:0000313" key="14">
    <source>
        <dbReference type="EMBL" id="ONG52476.1"/>
    </source>
</evidence>
<keyword evidence="5 12" id="KW-0349">Heme</keyword>
<dbReference type="CDD" id="cd03499">
    <property type="entry name" value="SQR_TypeC_SdhC"/>
    <property type="match status" value="1"/>
</dbReference>
<evidence type="ECO:0000256" key="13">
    <source>
        <dbReference type="SAM" id="Phobius"/>
    </source>
</evidence>
<dbReference type="GO" id="GO:0046872">
    <property type="term" value="F:metal ion binding"/>
    <property type="evidence" value="ECO:0007669"/>
    <property type="project" value="UniProtKB-KW"/>
</dbReference>
<dbReference type="RefSeq" id="WP_076958031.1">
    <property type="nucleotide sequence ID" value="NZ_MLCO01000138.1"/>
</dbReference>
<dbReference type="Proteomes" id="UP000188879">
    <property type="component" value="Unassembled WGS sequence"/>
</dbReference>
<keyword evidence="10 13" id="KW-0472">Membrane</keyword>
<dbReference type="PIRSF" id="PIRSF000178">
    <property type="entry name" value="SDH_cyt_b560"/>
    <property type="match status" value="1"/>
</dbReference>
<dbReference type="InterPro" id="IPR018495">
    <property type="entry name" value="Succ_DH_cyt_bsu_CS"/>
</dbReference>
<name>A0A1V2H283_9PROT</name>
<keyword evidence="8 13" id="KW-1133">Transmembrane helix</keyword>
<evidence type="ECO:0000256" key="9">
    <source>
        <dbReference type="ARBA" id="ARBA00023004"/>
    </source>
</evidence>
<accession>A0A1V2H283</accession>
<keyword evidence="15" id="KW-1185">Reference proteome</keyword>
<keyword evidence="7 12" id="KW-0479">Metal-binding</keyword>
<evidence type="ECO:0000256" key="5">
    <source>
        <dbReference type="ARBA" id="ARBA00022617"/>
    </source>
</evidence>
<dbReference type="InterPro" id="IPR000701">
    <property type="entry name" value="SuccDH_FuR_B_TM-su"/>
</dbReference>
<feature type="transmembrane region" description="Helical" evidence="13">
    <location>
        <begin position="79"/>
        <end position="100"/>
    </location>
</feature>
<dbReference type="InterPro" id="IPR014314">
    <property type="entry name" value="Succ_DH_cytb556"/>
</dbReference>
<evidence type="ECO:0000256" key="8">
    <source>
        <dbReference type="ARBA" id="ARBA00022989"/>
    </source>
</evidence>
<feature type="transmembrane region" description="Helical" evidence="13">
    <location>
        <begin position="127"/>
        <end position="145"/>
    </location>
</feature>
<evidence type="ECO:0000256" key="1">
    <source>
        <dbReference type="ARBA" id="ARBA00004050"/>
    </source>
</evidence>
<keyword evidence="6 13" id="KW-0812">Transmembrane</keyword>
<dbReference type="EMBL" id="MLCO01000138">
    <property type="protein sequence ID" value="ONG52476.1"/>
    <property type="molecule type" value="Genomic_DNA"/>
</dbReference>
<comment type="caution">
    <text evidence="14">The sequence shown here is derived from an EMBL/GenBank/DDBJ whole genome shotgun (WGS) entry which is preliminary data.</text>
</comment>
<dbReference type="PANTHER" id="PTHR10978:SF5">
    <property type="entry name" value="SUCCINATE DEHYDROGENASE CYTOCHROME B560 SUBUNIT, MITOCHONDRIAL"/>
    <property type="match status" value="1"/>
</dbReference>
<comment type="cofactor">
    <cofactor evidence="12">
        <name>heme</name>
        <dbReference type="ChEBI" id="CHEBI:30413"/>
    </cofactor>
    <text evidence="12">The heme is bound between the two transmembrane subunits.</text>
</comment>
<comment type="similarity">
    <text evidence="3">Belongs to the cytochrome b560 family.</text>
</comment>
<dbReference type="GO" id="GO:0009055">
    <property type="term" value="F:electron transfer activity"/>
    <property type="evidence" value="ECO:0007669"/>
    <property type="project" value="InterPro"/>
</dbReference>
<dbReference type="NCBIfam" id="TIGR02970">
    <property type="entry name" value="succ_dehyd_cytB"/>
    <property type="match status" value="1"/>
</dbReference>